<evidence type="ECO:0000256" key="3">
    <source>
        <dbReference type="ARBA" id="ARBA00022692"/>
    </source>
</evidence>
<organism evidence="8 9">
    <name type="scientific">Salinimonas profundi</name>
    <dbReference type="NCBI Taxonomy" id="2729140"/>
    <lineage>
        <taxon>Bacteria</taxon>
        <taxon>Pseudomonadati</taxon>
        <taxon>Pseudomonadota</taxon>
        <taxon>Gammaproteobacteria</taxon>
        <taxon>Alteromonadales</taxon>
        <taxon>Alteromonadaceae</taxon>
        <taxon>Alteromonas/Salinimonas group</taxon>
        <taxon>Salinimonas</taxon>
    </lineage>
</organism>
<comment type="caution">
    <text evidence="8">The sequence shown here is derived from an EMBL/GenBank/DDBJ whole genome shotgun (WGS) entry which is preliminary data.</text>
</comment>
<gene>
    <name evidence="6 8" type="primary">lptC</name>
    <name evidence="8" type="ORF">HHX48_08970</name>
</gene>
<keyword evidence="4 6" id="KW-1133">Transmembrane helix</keyword>
<dbReference type="Proteomes" id="UP000624419">
    <property type="component" value="Unassembled WGS sequence"/>
</dbReference>
<comment type="subunit">
    <text evidence="6">Component of the lipopolysaccharide transport and assembly complex. Interacts with LptA and the LptBFG transporter complex.</text>
</comment>
<dbReference type="InterPro" id="IPR010664">
    <property type="entry name" value="LipoPS_assembly_LptC-rel"/>
</dbReference>
<keyword evidence="3 6" id="KW-0812">Transmembrane</keyword>
<evidence type="ECO:0000256" key="5">
    <source>
        <dbReference type="ARBA" id="ARBA00023136"/>
    </source>
</evidence>
<dbReference type="PANTHER" id="PTHR37481">
    <property type="entry name" value="LIPOPOLYSACCHARIDE EXPORT SYSTEM PROTEIN LPTC"/>
    <property type="match status" value="1"/>
</dbReference>
<evidence type="ECO:0000313" key="9">
    <source>
        <dbReference type="Proteomes" id="UP000624419"/>
    </source>
</evidence>
<dbReference type="PANTHER" id="PTHR37481:SF1">
    <property type="entry name" value="LIPOPOLYSACCHARIDE EXPORT SYSTEM PROTEIN LPTC"/>
    <property type="match status" value="1"/>
</dbReference>
<dbReference type="Pfam" id="PF06835">
    <property type="entry name" value="LptC"/>
    <property type="match status" value="1"/>
</dbReference>
<comment type="subcellular location">
    <subcellularLocation>
        <location evidence="6">Cell inner membrane</location>
        <topology evidence="6">Single-pass membrane protein</topology>
    </subcellularLocation>
</comment>
<keyword evidence="1 6" id="KW-1003">Cell membrane</keyword>
<comment type="similarity">
    <text evidence="6 7">Belongs to the LptC family.</text>
</comment>
<dbReference type="NCBIfam" id="TIGR04409">
    <property type="entry name" value="LptC_YrbK"/>
    <property type="match status" value="1"/>
</dbReference>
<dbReference type="HAMAP" id="MF_01915">
    <property type="entry name" value="LPS_assembly_LptC"/>
    <property type="match status" value="1"/>
</dbReference>
<protein>
    <recommendedName>
        <fullName evidence="6 7">Lipopolysaccharide export system protein LptC</fullName>
    </recommendedName>
</protein>
<dbReference type="PIRSF" id="PIRSF028513">
    <property type="entry name" value="LptC"/>
    <property type="match status" value="1"/>
</dbReference>
<accession>A0ABR8LPJ1</accession>
<dbReference type="InterPro" id="IPR026265">
    <property type="entry name" value="LptC"/>
</dbReference>
<dbReference type="Gene3D" id="2.60.450.10">
    <property type="entry name" value="Lipopolysaccharide (LPS) transport protein A like domain"/>
    <property type="match status" value="1"/>
</dbReference>
<evidence type="ECO:0000313" key="8">
    <source>
        <dbReference type="EMBL" id="MBD3585864.1"/>
    </source>
</evidence>
<evidence type="ECO:0000256" key="7">
    <source>
        <dbReference type="PIRNR" id="PIRNR028513"/>
    </source>
</evidence>
<name>A0ABR8LPJ1_9ALTE</name>
<comment type="function">
    <text evidence="7">Required for the translocation of lipopolysaccharide (LPS) from the inner membrane to the outer membrane.</text>
</comment>
<keyword evidence="2 6" id="KW-0997">Cell inner membrane</keyword>
<keyword evidence="9" id="KW-1185">Reference proteome</keyword>
<evidence type="ECO:0000256" key="6">
    <source>
        <dbReference type="HAMAP-Rule" id="MF_01915"/>
    </source>
</evidence>
<evidence type="ECO:0000256" key="4">
    <source>
        <dbReference type="ARBA" id="ARBA00022989"/>
    </source>
</evidence>
<proteinExistence type="inferred from homology"/>
<keyword evidence="5 6" id="KW-0472">Membrane</keyword>
<evidence type="ECO:0000256" key="1">
    <source>
        <dbReference type="ARBA" id="ARBA00022475"/>
    </source>
</evidence>
<dbReference type="EMBL" id="JABBXD010000004">
    <property type="protein sequence ID" value="MBD3585864.1"/>
    <property type="molecule type" value="Genomic_DNA"/>
</dbReference>
<comment type="function">
    <text evidence="6">Involved in the assembly of lipopolysaccharide (LPS). Required for the translocation of LPS from the inner membrane to the outer membrane. Facilitates the transfer of LPS from the inner membrane to the periplasmic protein LptA. Could be a docking site for LptA.</text>
</comment>
<dbReference type="InterPro" id="IPR052363">
    <property type="entry name" value="LPS_export_LptC"/>
</dbReference>
<sequence length="186" mass="21102">MSRLSLSIGALFVLVLLVYFPVWIAEPEQSVQSKGNTALKPAYTARNLTTTLYDGEGKLNHQVFAKRMEHYDQLDFVLFEEPEYTVYMDGGQTPWQVTAKEGTLYNNNLIELEADVTVTSSQNEFLKSINTEFIRINLEDKTLSTEQPVVVRGVEFVVDSNGLKGNLRSQEYELNNHVQTVYSPGR</sequence>
<reference evidence="8 9" key="1">
    <citation type="submission" date="2020-04" db="EMBL/GenBank/DDBJ databases">
        <title>Salinimonas sp. HHU 13199.</title>
        <authorList>
            <person name="Cui X."/>
            <person name="Zhang D."/>
        </authorList>
    </citation>
    <scope>NUCLEOTIDE SEQUENCE [LARGE SCALE GENOMIC DNA]</scope>
    <source>
        <strain evidence="8 9">HHU 13199</strain>
    </source>
</reference>
<evidence type="ECO:0000256" key="2">
    <source>
        <dbReference type="ARBA" id="ARBA00022519"/>
    </source>
</evidence>
<dbReference type="RefSeq" id="WP_191024324.1">
    <property type="nucleotide sequence ID" value="NZ_JABBXD010000004.1"/>
</dbReference>